<feature type="modified residue" description="N6-(pyridoxal phosphate)lysine" evidence="7">
    <location>
        <position position="191"/>
    </location>
</feature>
<dbReference type="GO" id="GO:0019265">
    <property type="term" value="P:glycine biosynthetic process, by transamination of glyoxylate"/>
    <property type="evidence" value="ECO:0007669"/>
    <property type="project" value="TreeGrafter"/>
</dbReference>
<dbReference type="PIRSF" id="PIRSF000524">
    <property type="entry name" value="SPT"/>
    <property type="match status" value="1"/>
</dbReference>
<evidence type="ECO:0000256" key="8">
    <source>
        <dbReference type="RuleBase" id="RU004075"/>
    </source>
</evidence>
<dbReference type="InterPro" id="IPR015424">
    <property type="entry name" value="PyrdxlP-dep_Trfase"/>
</dbReference>
<keyword evidence="12" id="KW-1185">Reference proteome</keyword>
<protein>
    <recommendedName>
        <fullName evidence="10">Aminotransferase class V domain-containing protein</fullName>
    </recommendedName>
</protein>
<dbReference type="PANTHER" id="PTHR21152">
    <property type="entry name" value="AMINOTRANSFERASE CLASS V"/>
    <property type="match status" value="1"/>
</dbReference>
<evidence type="ECO:0000313" key="12">
    <source>
        <dbReference type="Proteomes" id="UP000050509"/>
    </source>
</evidence>
<evidence type="ECO:0000313" key="11">
    <source>
        <dbReference type="EMBL" id="KPV51528.1"/>
    </source>
</evidence>
<dbReference type="GO" id="GO:0004760">
    <property type="term" value="F:L-serine-pyruvate transaminase activity"/>
    <property type="evidence" value="ECO:0007669"/>
    <property type="project" value="TreeGrafter"/>
</dbReference>
<dbReference type="Pfam" id="PF00266">
    <property type="entry name" value="Aminotran_5"/>
    <property type="match status" value="1"/>
</dbReference>
<proteinExistence type="inferred from homology"/>
<keyword evidence="3" id="KW-0032">Aminotransferase</keyword>
<dbReference type="PATRIC" id="fig|186479.3.peg.10594"/>
<dbReference type="GO" id="GO:0008453">
    <property type="term" value="F:alanine-glyoxylate transaminase activity"/>
    <property type="evidence" value="ECO:0007669"/>
    <property type="project" value="TreeGrafter"/>
</dbReference>
<feature type="domain" description="Aminotransferase class V" evidence="10">
    <location>
        <begin position="21"/>
        <end position="326"/>
    </location>
</feature>
<evidence type="ECO:0000256" key="7">
    <source>
        <dbReference type="PIRSR" id="PIRSR000524-50"/>
    </source>
</evidence>
<evidence type="ECO:0000256" key="2">
    <source>
        <dbReference type="ARBA" id="ARBA00009236"/>
    </source>
</evidence>
<dbReference type="FunFam" id="3.40.640.10:FF:000027">
    <property type="entry name" value="Serine--pyruvate aminotransferase, mitochondrial"/>
    <property type="match status" value="1"/>
</dbReference>
<evidence type="ECO:0000256" key="3">
    <source>
        <dbReference type="ARBA" id="ARBA00022576"/>
    </source>
</evidence>
<evidence type="ECO:0000256" key="9">
    <source>
        <dbReference type="RuleBase" id="RU004504"/>
    </source>
</evidence>
<dbReference type="InterPro" id="IPR020578">
    <property type="entry name" value="Aminotrans_V_PyrdxlP_BS"/>
</dbReference>
<keyword evidence="4" id="KW-0808">Transferase</keyword>
<evidence type="ECO:0000259" key="10">
    <source>
        <dbReference type="Pfam" id="PF00266"/>
    </source>
</evidence>
<dbReference type="PANTHER" id="PTHR21152:SF40">
    <property type="entry name" value="ALANINE--GLYOXYLATE AMINOTRANSFERASE"/>
    <property type="match status" value="1"/>
</dbReference>
<comment type="cofactor">
    <cofactor evidence="1 7 9">
        <name>pyridoxal 5'-phosphate</name>
        <dbReference type="ChEBI" id="CHEBI:597326"/>
    </cofactor>
</comment>
<comment type="similarity">
    <text evidence="2 8">Belongs to the class-V pyridoxal-phosphate-dependent aminotransferase family.</text>
</comment>
<dbReference type="AlphaFoldDB" id="A0A0P9FEU4"/>
<keyword evidence="5 7" id="KW-0663">Pyridoxal phosphate</keyword>
<reference evidence="11 12" key="1">
    <citation type="submission" date="2015-09" db="EMBL/GenBank/DDBJ databases">
        <title>Draft genome sequence of Kouleothrix aurantiaca JCM 19913.</title>
        <authorList>
            <person name="Hemp J."/>
        </authorList>
    </citation>
    <scope>NUCLEOTIDE SEQUENCE [LARGE SCALE GENOMIC DNA]</scope>
    <source>
        <strain evidence="11 12">COM-B</strain>
    </source>
</reference>
<dbReference type="Gene3D" id="3.40.640.10">
    <property type="entry name" value="Type I PLP-dependent aspartate aminotransferase-like (Major domain)"/>
    <property type="match status" value="1"/>
</dbReference>
<dbReference type="InterPro" id="IPR015422">
    <property type="entry name" value="PyrdxlP-dep_Trfase_small"/>
</dbReference>
<dbReference type="InterPro" id="IPR015421">
    <property type="entry name" value="PyrdxlP-dep_Trfase_major"/>
</dbReference>
<evidence type="ECO:0000256" key="5">
    <source>
        <dbReference type="ARBA" id="ARBA00022898"/>
    </source>
</evidence>
<comment type="caution">
    <text evidence="11">The sequence shown here is derived from an EMBL/GenBank/DDBJ whole genome shotgun (WGS) entry which is preliminary data.</text>
</comment>
<dbReference type="SUPFAM" id="SSF53383">
    <property type="entry name" value="PLP-dependent transferases"/>
    <property type="match status" value="1"/>
</dbReference>
<accession>A0A0P9FEU4</accession>
<organism evidence="11 12">
    <name type="scientific">Kouleothrix aurantiaca</name>
    <dbReference type="NCBI Taxonomy" id="186479"/>
    <lineage>
        <taxon>Bacteria</taxon>
        <taxon>Bacillati</taxon>
        <taxon>Chloroflexota</taxon>
        <taxon>Chloroflexia</taxon>
        <taxon>Chloroflexales</taxon>
        <taxon>Roseiflexineae</taxon>
        <taxon>Roseiflexaceae</taxon>
        <taxon>Kouleothrix</taxon>
    </lineage>
</organism>
<feature type="binding site" evidence="6">
    <location>
        <position position="335"/>
    </location>
    <ligand>
        <name>substrate</name>
    </ligand>
</feature>
<dbReference type="InterPro" id="IPR024169">
    <property type="entry name" value="SP_NH2Trfase/AEP_transaminase"/>
</dbReference>
<evidence type="ECO:0000256" key="4">
    <source>
        <dbReference type="ARBA" id="ARBA00022679"/>
    </source>
</evidence>
<dbReference type="EMBL" id="LJCR01000876">
    <property type="protein sequence ID" value="KPV51528.1"/>
    <property type="molecule type" value="Genomic_DNA"/>
</dbReference>
<dbReference type="PROSITE" id="PS00595">
    <property type="entry name" value="AA_TRANSFER_CLASS_5"/>
    <property type="match status" value="1"/>
</dbReference>
<sequence>MAAQNLRIPGPTPMPESVRAALANQMVNHRGAEFKLLLGEVRARLANIFDTQNEILCFTASGTGGLEAAIVNLFSPGDRALMVVGGVFGERAAAIAQAFGVNVTRLEHSWGSACSPIALRDALRANPDVKVVYLTHNETSTGVTNPLGRLSQIVHEESKALLLVDSVSGVGALPLETDAWGIDVVVSASQKAFGCPPGLSMLSVSPRAWEAVAQSRMPRYYWDFQRLREAHNEGSTPYTPAVSVFYGLSAALDLMEHEGASARFTRHQRAGDMVRNAVLDMGLGLFADPPHNSNVVTAITLPEGVAPKDVRDEMRARYNTVIAGGQERLKDTVVRIGHLGFFSEEDLTQTLEQLDTVTKALARR</sequence>
<evidence type="ECO:0000256" key="6">
    <source>
        <dbReference type="PIRSR" id="PIRSR000524-1"/>
    </source>
</evidence>
<dbReference type="Gene3D" id="3.90.1150.10">
    <property type="entry name" value="Aspartate Aminotransferase, domain 1"/>
    <property type="match status" value="1"/>
</dbReference>
<gene>
    <name evidence="11" type="ORF">SE17_20670</name>
</gene>
<name>A0A0P9FEU4_9CHLR</name>
<evidence type="ECO:0000256" key="1">
    <source>
        <dbReference type="ARBA" id="ARBA00001933"/>
    </source>
</evidence>
<dbReference type="Proteomes" id="UP000050509">
    <property type="component" value="Unassembled WGS sequence"/>
</dbReference>
<dbReference type="InterPro" id="IPR000192">
    <property type="entry name" value="Aminotrans_V_dom"/>
</dbReference>